<organism evidence="1 2">
    <name type="scientific">Agrobacterium vitis</name>
    <name type="common">Rhizobium vitis</name>
    <dbReference type="NCBI Taxonomy" id="373"/>
    <lineage>
        <taxon>Bacteria</taxon>
        <taxon>Pseudomonadati</taxon>
        <taxon>Pseudomonadota</taxon>
        <taxon>Alphaproteobacteria</taxon>
        <taxon>Hyphomicrobiales</taxon>
        <taxon>Rhizobiaceae</taxon>
        <taxon>Rhizobium/Agrobacterium group</taxon>
        <taxon>Agrobacterium</taxon>
    </lineage>
</organism>
<evidence type="ECO:0000313" key="1">
    <source>
        <dbReference type="EMBL" id="MUP08128.1"/>
    </source>
</evidence>
<dbReference type="EMBL" id="MBEV02000025">
    <property type="protein sequence ID" value="MUP08128.1"/>
    <property type="molecule type" value="Genomic_DNA"/>
</dbReference>
<evidence type="ECO:0000313" key="2">
    <source>
        <dbReference type="Proteomes" id="UP000175993"/>
    </source>
</evidence>
<dbReference type="AlphaFoldDB" id="A0ABD6GF80"/>
<gene>
    <name evidence="1" type="ORF">BBI04_025445</name>
</gene>
<proteinExistence type="predicted"/>
<sequence>MFNIAANFGLPTKVTAAIKSFMAAFQTAIQQKIKQRLIDRCQFCDIAEHTELLLSDIERSRYHGAQGNADNKKD</sequence>
<protein>
    <submittedName>
        <fullName evidence="1">Uncharacterized protein</fullName>
    </submittedName>
</protein>
<comment type="caution">
    <text evidence="1">The sequence shown here is derived from an EMBL/GenBank/DDBJ whole genome shotgun (WGS) entry which is preliminary data.</text>
</comment>
<accession>A0ABD6GF80</accession>
<dbReference type="RefSeq" id="WP_139190206.1">
    <property type="nucleotide sequence ID" value="NZ_CP118259.1"/>
</dbReference>
<dbReference type="Proteomes" id="UP000175993">
    <property type="component" value="Unassembled WGS sequence"/>
</dbReference>
<reference evidence="1 2" key="1">
    <citation type="submission" date="2019-11" db="EMBL/GenBank/DDBJ databases">
        <title>Whole-genome sequencing of Allorhizobium vitis.</title>
        <authorList>
            <person name="Gan H.M."/>
            <person name="Savka M.A."/>
        </authorList>
    </citation>
    <scope>NUCLEOTIDE SEQUENCE [LARGE SCALE GENOMIC DNA]</scope>
    <source>
        <strain evidence="1 2">AB4</strain>
    </source>
</reference>
<name>A0ABD6GF80_AGRVI</name>